<keyword evidence="3" id="KW-1185">Reference proteome</keyword>
<dbReference type="Proteomes" id="UP001164286">
    <property type="component" value="Unassembled WGS sequence"/>
</dbReference>
<dbReference type="RefSeq" id="XP_052943569.1">
    <property type="nucleotide sequence ID" value="XM_053090107.1"/>
</dbReference>
<evidence type="ECO:0000256" key="1">
    <source>
        <dbReference type="SAM" id="MobiDB-lite"/>
    </source>
</evidence>
<sequence>MPSGGTFPPSTPKRRKLESEPDLTSVSSSHESPSTPLAGPVAEEFIGIPELRQRMLGFLSPLELTSFMRVKREFMYDTAKVLYHTMPYNHVRLRMSQSGSARQKMYCDAVHTIDATTMTLSPTVLRELNIENLPASGTARKTHIAKWVSQYRPQLINVLVPQLRAKCSGLQSIHFGSPYKPFGKRSWTVHFRRAMGKRWDMPDEAVTADWHITYAVTRTLDLSLPPPKRFQPSRPRSPSEAFVMRPRFDLMLGASGPTVHADWLTVRGLKGRKPLSDIWRAVNFGKLPVELGLITSLFKRQRSAGHPERLQRVVAEYFAPYNFAAFQIFARVAGTSITHLALADRYDASGVCLSFAQLPDIILLVQSHLPNLSVLRIALSGIAQSERLLKDKLVPELLDSPGSIRTLKIFAEPSYAGGLFNTIRILARLCGKGAELDISNSFKQVWGSTIQSDLLRYLQSSTQQRRYHLAIADFGRMGISMPHSIFGLSYYPDGRPISPRDRPASAPSTTAQTAAASSTVNLLPGRLGAPGAILYPSNGNTT</sequence>
<dbReference type="AlphaFoldDB" id="A0AA38LR17"/>
<reference evidence="2" key="1">
    <citation type="journal article" date="2022" name="G3 (Bethesda)">
        <title>High quality genome of the basidiomycete yeast Dioszegia hungarica PDD-24b-2 isolated from cloud water.</title>
        <authorList>
            <person name="Jarrige D."/>
            <person name="Haridas S."/>
            <person name="Bleykasten-Grosshans C."/>
            <person name="Joly M."/>
            <person name="Nadalig T."/>
            <person name="Sancelme M."/>
            <person name="Vuilleumier S."/>
            <person name="Grigoriev I.V."/>
            <person name="Amato P."/>
            <person name="Bringel F."/>
        </authorList>
    </citation>
    <scope>NUCLEOTIDE SEQUENCE</scope>
    <source>
        <strain evidence="2">PDD-24b-2</strain>
    </source>
</reference>
<feature type="compositionally biased region" description="Low complexity" evidence="1">
    <location>
        <begin position="25"/>
        <end position="34"/>
    </location>
</feature>
<name>A0AA38LR17_9TREE</name>
<proteinExistence type="predicted"/>
<dbReference type="GeneID" id="77729312"/>
<feature type="region of interest" description="Disordered" evidence="1">
    <location>
        <begin position="1"/>
        <end position="40"/>
    </location>
</feature>
<comment type="caution">
    <text evidence="2">The sequence shown here is derived from an EMBL/GenBank/DDBJ whole genome shotgun (WGS) entry which is preliminary data.</text>
</comment>
<gene>
    <name evidence="2" type="ORF">MKK02DRAFT_38451</name>
</gene>
<organism evidence="2 3">
    <name type="scientific">Dioszegia hungarica</name>
    <dbReference type="NCBI Taxonomy" id="4972"/>
    <lineage>
        <taxon>Eukaryota</taxon>
        <taxon>Fungi</taxon>
        <taxon>Dikarya</taxon>
        <taxon>Basidiomycota</taxon>
        <taxon>Agaricomycotina</taxon>
        <taxon>Tremellomycetes</taxon>
        <taxon>Tremellales</taxon>
        <taxon>Bulleribasidiaceae</taxon>
        <taxon>Dioszegia</taxon>
    </lineage>
</organism>
<evidence type="ECO:0000313" key="2">
    <source>
        <dbReference type="EMBL" id="KAI9633792.1"/>
    </source>
</evidence>
<accession>A0AA38LR17</accession>
<dbReference type="EMBL" id="JAKWFO010000008">
    <property type="protein sequence ID" value="KAI9633792.1"/>
    <property type="molecule type" value="Genomic_DNA"/>
</dbReference>
<evidence type="ECO:0000313" key="3">
    <source>
        <dbReference type="Proteomes" id="UP001164286"/>
    </source>
</evidence>
<protein>
    <submittedName>
        <fullName evidence="2">Uncharacterized protein</fullName>
    </submittedName>
</protein>